<protein>
    <submittedName>
        <fullName evidence="2">Uncharacterized protein</fullName>
    </submittedName>
</protein>
<sequence length="207" mass="22810">MKKLTILGNERGGVDVMIFSIISLLFCILVMVFCLDYIIFYNTQNKLKNDLNAAVHAGSLSIDETQLAQGYFKLDTFTPGERAQDMFYKYLRLNMNLDNSNKALAGGRIREGTAVNVDELVYVDYEAGTITNLNSRPTTCSYIKTTSRVTCSVTLNAASPTEITRTVDQTVIGPSLVAIIDTVHKGIGSVSDETLLIPAVQEVYFSK</sequence>
<name>A0A6C0P9Y6_9BACL</name>
<gene>
    <name evidence="2" type="ORF">GZH47_31520</name>
</gene>
<keyword evidence="3" id="KW-1185">Reference proteome</keyword>
<evidence type="ECO:0000313" key="2">
    <source>
        <dbReference type="EMBL" id="QHW35430.1"/>
    </source>
</evidence>
<keyword evidence="1" id="KW-0812">Transmembrane</keyword>
<keyword evidence="2" id="KW-0614">Plasmid</keyword>
<keyword evidence="1" id="KW-1133">Transmembrane helix</keyword>
<dbReference type="RefSeq" id="WP_162645576.1">
    <property type="nucleotide sequence ID" value="NZ_CP048287.1"/>
</dbReference>
<reference evidence="2 3" key="1">
    <citation type="submission" date="2020-02" db="EMBL/GenBank/DDBJ databases">
        <title>Paenibacillus sp. nov., isolated from rhizosphere soil of tomato.</title>
        <authorList>
            <person name="Weon H.-Y."/>
            <person name="Lee S.A."/>
        </authorList>
    </citation>
    <scope>NUCLEOTIDE SEQUENCE [LARGE SCALE GENOMIC DNA]</scope>
    <source>
        <strain evidence="2 3">14171R-81</strain>
        <plasmid evidence="2 3">unnamed1</plasmid>
    </source>
</reference>
<feature type="transmembrane region" description="Helical" evidence="1">
    <location>
        <begin position="16"/>
        <end position="39"/>
    </location>
</feature>
<dbReference type="KEGG" id="prz:GZH47_31520"/>
<evidence type="ECO:0000313" key="3">
    <source>
        <dbReference type="Proteomes" id="UP000479114"/>
    </source>
</evidence>
<proteinExistence type="predicted"/>
<keyword evidence="1" id="KW-0472">Membrane</keyword>
<dbReference type="AlphaFoldDB" id="A0A6C0P9Y6"/>
<organism evidence="2 3">
    <name type="scientific">Paenibacillus rhizovicinus</name>
    <dbReference type="NCBI Taxonomy" id="2704463"/>
    <lineage>
        <taxon>Bacteria</taxon>
        <taxon>Bacillati</taxon>
        <taxon>Bacillota</taxon>
        <taxon>Bacilli</taxon>
        <taxon>Bacillales</taxon>
        <taxon>Paenibacillaceae</taxon>
        <taxon>Paenibacillus</taxon>
    </lineage>
</organism>
<geneLocation type="plasmid" evidence="2 3">
    <name>unnamed1</name>
</geneLocation>
<dbReference type="Proteomes" id="UP000479114">
    <property type="component" value="Plasmid unnamed1"/>
</dbReference>
<dbReference type="EMBL" id="CP048287">
    <property type="protein sequence ID" value="QHW35430.1"/>
    <property type="molecule type" value="Genomic_DNA"/>
</dbReference>
<accession>A0A6C0P9Y6</accession>
<evidence type="ECO:0000256" key="1">
    <source>
        <dbReference type="SAM" id="Phobius"/>
    </source>
</evidence>